<evidence type="ECO:0000313" key="2">
    <source>
        <dbReference type="EMBL" id="QDT21226.1"/>
    </source>
</evidence>
<sequence length="226" mass="26241">MSHYLEFFKQFRTTFETTGAIAPSSRFLASNMAEPMKRHQGPKKVLEIGPGTGAVTREIVKQIRPEDSLDLVELNEKFVEILHNRFDAERAFQEIKHLTSIHNCPLQEYGVGEEYDYIVSGLPLNNFPTDLVSEIFQAYFRLLKPGGVLSYFEYMYVRPVRKVVSRGPENERICQIDQIMRSYTSQYRIRTNWIWFNLPPAWVQHLQKTDSPPPLIEQAAPQEQSS</sequence>
<dbReference type="CDD" id="cd02440">
    <property type="entry name" value="AdoMet_MTases"/>
    <property type="match status" value="1"/>
</dbReference>
<keyword evidence="2" id="KW-0808">Transferase</keyword>
<evidence type="ECO:0000313" key="3">
    <source>
        <dbReference type="Proteomes" id="UP000320421"/>
    </source>
</evidence>
<organism evidence="2 3">
    <name type="scientific">Gimesia chilikensis</name>
    <dbReference type="NCBI Taxonomy" id="2605989"/>
    <lineage>
        <taxon>Bacteria</taxon>
        <taxon>Pseudomonadati</taxon>
        <taxon>Planctomycetota</taxon>
        <taxon>Planctomycetia</taxon>
        <taxon>Planctomycetales</taxon>
        <taxon>Planctomycetaceae</taxon>
        <taxon>Gimesia</taxon>
    </lineage>
</organism>
<dbReference type="InterPro" id="IPR041698">
    <property type="entry name" value="Methyltransf_25"/>
</dbReference>
<dbReference type="SUPFAM" id="SSF53335">
    <property type="entry name" value="S-adenosyl-L-methionine-dependent methyltransferases"/>
    <property type="match status" value="1"/>
</dbReference>
<dbReference type="AlphaFoldDB" id="A0A517PPC1"/>
<dbReference type="OrthoDB" id="9805585at2"/>
<dbReference type="Proteomes" id="UP000320421">
    <property type="component" value="Chromosome"/>
</dbReference>
<protein>
    <submittedName>
        <fullName evidence="2">16S ribosomal RNA methyltransferase KsgA/Dim1 family protein</fullName>
    </submittedName>
</protein>
<keyword evidence="3" id="KW-1185">Reference proteome</keyword>
<feature type="domain" description="Methyltransferase" evidence="1">
    <location>
        <begin position="45"/>
        <end position="147"/>
    </location>
</feature>
<reference evidence="2 3" key="1">
    <citation type="submission" date="2019-02" db="EMBL/GenBank/DDBJ databases">
        <title>Deep-cultivation of Planctomycetes and their phenomic and genomic characterization uncovers novel biology.</title>
        <authorList>
            <person name="Wiegand S."/>
            <person name="Jogler M."/>
            <person name="Boedeker C."/>
            <person name="Pinto D."/>
            <person name="Vollmers J."/>
            <person name="Rivas-Marin E."/>
            <person name="Kohn T."/>
            <person name="Peeters S.H."/>
            <person name="Heuer A."/>
            <person name="Rast P."/>
            <person name="Oberbeckmann S."/>
            <person name="Bunk B."/>
            <person name="Jeske O."/>
            <person name="Meyerdierks A."/>
            <person name="Storesund J.E."/>
            <person name="Kallscheuer N."/>
            <person name="Luecker S."/>
            <person name="Lage O.M."/>
            <person name="Pohl T."/>
            <person name="Merkel B.J."/>
            <person name="Hornburger P."/>
            <person name="Mueller R.-W."/>
            <person name="Bruemmer F."/>
            <person name="Labrenz M."/>
            <person name="Spormann A.M."/>
            <person name="Op den Camp H."/>
            <person name="Overmann J."/>
            <person name="Amann R."/>
            <person name="Jetten M.S.M."/>
            <person name="Mascher T."/>
            <person name="Medema M.H."/>
            <person name="Devos D.P."/>
            <person name="Kaster A.-K."/>
            <person name="Ovreas L."/>
            <person name="Rohde M."/>
            <person name="Galperin M.Y."/>
            <person name="Jogler C."/>
        </authorList>
    </citation>
    <scope>NUCLEOTIDE SEQUENCE [LARGE SCALE GENOMIC DNA]</scope>
    <source>
        <strain evidence="2 3">HG66A1</strain>
    </source>
</reference>
<dbReference type="Pfam" id="PF13649">
    <property type="entry name" value="Methyltransf_25"/>
    <property type="match status" value="1"/>
</dbReference>
<accession>A0A517PPC1</accession>
<dbReference type="InterPro" id="IPR029063">
    <property type="entry name" value="SAM-dependent_MTases_sf"/>
</dbReference>
<dbReference type="GO" id="GO:0008168">
    <property type="term" value="F:methyltransferase activity"/>
    <property type="evidence" value="ECO:0007669"/>
    <property type="project" value="UniProtKB-KW"/>
</dbReference>
<name>A0A517PPC1_9PLAN</name>
<dbReference type="Gene3D" id="3.40.50.150">
    <property type="entry name" value="Vaccinia Virus protein VP39"/>
    <property type="match status" value="1"/>
</dbReference>
<dbReference type="RefSeq" id="WP_145185203.1">
    <property type="nucleotide sequence ID" value="NZ_CP036266.1"/>
</dbReference>
<dbReference type="EMBL" id="CP036266">
    <property type="protein sequence ID" value="QDT21226.1"/>
    <property type="molecule type" value="Genomic_DNA"/>
</dbReference>
<proteinExistence type="predicted"/>
<keyword evidence="2" id="KW-0489">Methyltransferase</keyword>
<gene>
    <name evidence="2" type="ORF">HG66A1_30250</name>
</gene>
<evidence type="ECO:0000259" key="1">
    <source>
        <dbReference type="Pfam" id="PF13649"/>
    </source>
</evidence>
<dbReference type="GO" id="GO:0032259">
    <property type="term" value="P:methylation"/>
    <property type="evidence" value="ECO:0007669"/>
    <property type="project" value="UniProtKB-KW"/>
</dbReference>